<reference evidence="21 22" key="1">
    <citation type="submission" date="2023-09" db="EMBL/GenBank/DDBJ databases">
        <authorList>
            <person name="Rey-Velasco X."/>
        </authorList>
    </citation>
    <scope>NUCLEOTIDE SEQUENCE [LARGE SCALE GENOMIC DNA]</scope>
    <source>
        <strain evidence="21 22">W345</strain>
    </source>
</reference>
<comment type="pathway">
    <text evidence="2">Lipid metabolism.</text>
</comment>
<evidence type="ECO:0000313" key="21">
    <source>
        <dbReference type="EMBL" id="MDT0496400.1"/>
    </source>
</evidence>
<keyword evidence="10" id="KW-0275">Fatty acid biosynthesis</keyword>
<keyword evidence="6" id="KW-0521">NADP</keyword>
<protein>
    <recommendedName>
        <fullName evidence="14">Peroxisomal trans-2-enoyl-CoA reductase</fullName>
        <ecNumber evidence="13">1.3.1.38</ecNumber>
    </recommendedName>
</protein>
<dbReference type="EC" id="1.3.1.38" evidence="13"/>
<name>A0ABU2WEW0_9GAMM</name>
<keyword evidence="5" id="KW-0276">Fatty acid metabolism</keyword>
<evidence type="ECO:0000256" key="14">
    <source>
        <dbReference type="ARBA" id="ARBA00041063"/>
    </source>
</evidence>
<comment type="caution">
    <text evidence="21">The sequence shown here is derived from an EMBL/GenBank/DDBJ whole genome shotgun (WGS) entry which is preliminary data.</text>
</comment>
<evidence type="ECO:0000256" key="7">
    <source>
        <dbReference type="ARBA" id="ARBA00023002"/>
    </source>
</evidence>
<comment type="catalytic activity">
    <reaction evidence="19">
        <text>(2E)-decenoyl-CoA + NADPH + H(+) = decanoyl-CoA + NADP(+)</text>
        <dbReference type="Rhea" id="RHEA:44960"/>
        <dbReference type="ChEBI" id="CHEBI:15378"/>
        <dbReference type="ChEBI" id="CHEBI:57783"/>
        <dbReference type="ChEBI" id="CHEBI:58349"/>
        <dbReference type="ChEBI" id="CHEBI:61406"/>
        <dbReference type="ChEBI" id="CHEBI:61430"/>
    </reaction>
    <physiologicalReaction direction="left-to-right" evidence="19">
        <dbReference type="Rhea" id="RHEA:44961"/>
    </physiologicalReaction>
</comment>
<dbReference type="PANTHER" id="PTHR24317:SF7">
    <property type="entry name" value="PEROXISOMAL TRANS-2-ENOYL-COA REDUCTASE"/>
    <property type="match status" value="1"/>
</dbReference>
<dbReference type="Proteomes" id="UP001254608">
    <property type="component" value="Unassembled WGS sequence"/>
</dbReference>
<dbReference type="Gene3D" id="3.40.50.720">
    <property type="entry name" value="NAD(P)-binding Rossmann-like Domain"/>
    <property type="match status" value="1"/>
</dbReference>
<evidence type="ECO:0000256" key="11">
    <source>
        <dbReference type="ARBA" id="ARBA00037124"/>
    </source>
</evidence>
<accession>A0ABU2WEW0</accession>
<evidence type="ECO:0000256" key="8">
    <source>
        <dbReference type="ARBA" id="ARBA00023098"/>
    </source>
</evidence>
<dbReference type="InterPro" id="IPR036291">
    <property type="entry name" value="NAD(P)-bd_dom_sf"/>
</dbReference>
<evidence type="ECO:0000256" key="16">
    <source>
        <dbReference type="ARBA" id="ARBA00048686"/>
    </source>
</evidence>
<evidence type="ECO:0000256" key="6">
    <source>
        <dbReference type="ARBA" id="ARBA00022857"/>
    </source>
</evidence>
<comment type="catalytic activity">
    <reaction evidence="17">
        <text>(2E)-hexenoyl-CoA + NADPH + H(+) = hexanoyl-CoA + NADP(+)</text>
        <dbReference type="Rhea" id="RHEA:44956"/>
        <dbReference type="ChEBI" id="CHEBI:15378"/>
        <dbReference type="ChEBI" id="CHEBI:57783"/>
        <dbReference type="ChEBI" id="CHEBI:58349"/>
        <dbReference type="ChEBI" id="CHEBI:62077"/>
        <dbReference type="ChEBI" id="CHEBI:62620"/>
    </reaction>
    <physiologicalReaction direction="left-to-right" evidence="17">
        <dbReference type="Rhea" id="RHEA:44957"/>
    </physiologicalReaction>
</comment>
<evidence type="ECO:0000256" key="5">
    <source>
        <dbReference type="ARBA" id="ARBA00022832"/>
    </source>
</evidence>
<dbReference type="InterPro" id="IPR052388">
    <property type="entry name" value="Peroxisomal_t2-enoyl-CoA_red"/>
</dbReference>
<keyword evidence="3" id="KW-0444">Lipid biosynthesis</keyword>
<dbReference type="EMBL" id="JAVRIC010000003">
    <property type="protein sequence ID" value="MDT0496400.1"/>
    <property type="molecule type" value="Genomic_DNA"/>
</dbReference>
<evidence type="ECO:0000256" key="4">
    <source>
        <dbReference type="ARBA" id="ARBA00022553"/>
    </source>
</evidence>
<evidence type="ECO:0000256" key="3">
    <source>
        <dbReference type="ARBA" id="ARBA00022516"/>
    </source>
</evidence>
<evidence type="ECO:0000256" key="10">
    <source>
        <dbReference type="ARBA" id="ARBA00023160"/>
    </source>
</evidence>
<evidence type="ECO:0000256" key="19">
    <source>
        <dbReference type="ARBA" id="ARBA00049386"/>
    </source>
</evidence>
<keyword evidence="4" id="KW-0597">Phosphoprotein</keyword>
<proteinExistence type="predicted"/>
<dbReference type="InterPro" id="IPR002347">
    <property type="entry name" value="SDR_fam"/>
</dbReference>
<evidence type="ECO:0000256" key="12">
    <source>
        <dbReference type="ARBA" id="ARBA00038622"/>
    </source>
</evidence>
<keyword evidence="8" id="KW-0443">Lipid metabolism</keyword>
<evidence type="ECO:0000256" key="20">
    <source>
        <dbReference type="ARBA" id="ARBA00049559"/>
    </source>
</evidence>
<dbReference type="PRINTS" id="PR00081">
    <property type="entry name" value="GDHRDH"/>
</dbReference>
<keyword evidence="22" id="KW-1185">Reference proteome</keyword>
<keyword evidence="9" id="KW-0576">Peroxisome</keyword>
<comment type="function">
    <text evidence="11">Participates in chain elongation of fatty acids. Catalyzes the reduction of trans-2-enoyl-CoAs of varying chain lengths from 6:1 to 16:1, having maximum activity with 10:1 CoA. Has no 2,4-dienoyl-CoA reductase activity.</text>
</comment>
<evidence type="ECO:0000256" key="2">
    <source>
        <dbReference type="ARBA" id="ARBA00005189"/>
    </source>
</evidence>
<comment type="subcellular location">
    <subcellularLocation>
        <location evidence="1">Peroxisome</location>
    </subcellularLocation>
</comment>
<evidence type="ECO:0000256" key="1">
    <source>
        <dbReference type="ARBA" id="ARBA00004275"/>
    </source>
</evidence>
<dbReference type="RefSeq" id="WP_311363790.1">
    <property type="nucleotide sequence ID" value="NZ_JAVRIC010000003.1"/>
</dbReference>
<comment type="catalytic activity">
    <reaction evidence="15">
        <text>(2E)-dodecenoyl-CoA + NADPH + H(+) = dodecanoyl-CoA + NADP(+)</text>
        <dbReference type="Rhea" id="RHEA:44964"/>
        <dbReference type="ChEBI" id="CHEBI:15378"/>
        <dbReference type="ChEBI" id="CHEBI:57330"/>
        <dbReference type="ChEBI" id="CHEBI:57375"/>
        <dbReference type="ChEBI" id="CHEBI:57783"/>
        <dbReference type="ChEBI" id="CHEBI:58349"/>
    </reaction>
    <physiologicalReaction direction="left-to-right" evidence="15">
        <dbReference type="Rhea" id="RHEA:44965"/>
    </physiologicalReaction>
</comment>
<organism evidence="21 22">
    <name type="scientific">Banduia mediterranea</name>
    <dbReference type="NCBI Taxonomy" id="3075609"/>
    <lineage>
        <taxon>Bacteria</taxon>
        <taxon>Pseudomonadati</taxon>
        <taxon>Pseudomonadota</taxon>
        <taxon>Gammaproteobacteria</taxon>
        <taxon>Nevskiales</taxon>
        <taxon>Algiphilaceae</taxon>
        <taxon>Banduia</taxon>
    </lineage>
</organism>
<sequence length="288" mass="30742">MSYRSALRPGLFDGQVMLITGGGSGIGRCTAHELAALGATVVLAGRKAEKLERVRAEIEAQGGRADTRVIDIREGEAVREGIASVLAAHGRIDGLVNNAGGQFPGPLRDCSDKGWDAVIRNNLNGGFRMMREVYTQWMEAHGGAIVNVVACVDFGMPNMGHTGAARAGMINLTQTAALEWVHRGVRVNAVAPGSVATSGMATYDPGFQQRLKARRRHIPYQRMGTEAEVSSAICFLLGESAAYISGAVLPVDGALRLAKHLWPVPEHASQPAYDPFGRSELPDFLKPT</sequence>
<evidence type="ECO:0000256" key="17">
    <source>
        <dbReference type="ARBA" id="ARBA00049108"/>
    </source>
</evidence>
<evidence type="ECO:0000256" key="9">
    <source>
        <dbReference type="ARBA" id="ARBA00023140"/>
    </source>
</evidence>
<comment type="catalytic activity">
    <reaction evidence="18">
        <text>a (2E)-enoyl-CoA + NADPH + H(+) = a 2,3-saturated acyl-CoA + NADP(+)</text>
        <dbReference type="Rhea" id="RHEA:33763"/>
        <dbReference type="ChEBI" id="CHEBI:15378"/>
        <dbReference type="ChEBI" id="CHEBI:57783"/>
        <dbReference type="ChEBI" id="CHEBI:58349"/>
        <dbReference type="ChEBI" id="CHEBI:58856"/>
        <dbReference type="ChEBI" id="CHEBI:65111"/>
        <dbReference type="EC" id="1.3.1.38"/>
    </reaction>
    <physiologicalReaction direction="left-to-right" evidence="18">
        <dbReference type="Rhea" id="RHEA:33764"/>
    </physiologicalReaction>
</comment>
<dbReference type="SUPFAM" id="SSF51735">
    <property type="entry name" value="NAD(P)-binding Rossmann-fold domains"/>
    <property type="match status" value="1"/>
</dbReference>
<gene>
    <name evidence="21" type="ORF">RM530_03345</name>
</gene>
<evidence type="ECO:0000256" key="18">
    <source>
        <dbReference type="ARBA" id="ARBA00049251"/>
    </source>
</evidence>
<comment type="catalytic activity">
    <reaction evidence="16">
        <text>(2E)-tetradecenoyl-CoA + NADPH + H(+) = tetradecanoyl-CoA + NADP(+)</text>
        <dbReference type="Rhea" id="RHEA:44968"/>
        <dbReference type="ChEBI" id="CHEBI:15378"/>
        <dbReference type="ChEBI" id="CHEBI:57385"/>
        <dbReference type="ChEBI" id="CHEBI:57783"/>
        <dbReference type="ChEBI" id="CHEBI:58349"/>
        <dbReference type="ChEBI" id="CHEBI:61405"/>
    </reaction>
    <physiologicalReaction direction="left-to-right" evidence="16">
        <dbReference type="Rhea" id="RHEA:44969"/>
    </physiologicalReaction>
</comment>
<evidence type="ECO:0000256" key="15">
    <source>
        <dbReference type="ARBA" id="ARBA00047570"/>
    </source>
</evidence>
<evidence type="ECO:0000313" key="22">
    <source>
        <dbReference type="Proteomes" id="UP001254608"/>
    </source>
</evidence>
<keyword evidence="7" id="KW-0560">Oxidoreductase</keyword>
<evidence type="ECO:0000256" key="13">
    <source>
        <dbReference type="ARBA" id="ARBA00038849"/>
    </source>
</evidence>
<comment type="subunit">
    <text evidence="12">Interacts with PEX5, probably required to target it into peroxisomes.</text>
</comment>
<dbReference type="PRINTS" id="PR00080">
    <property type="entry name" value="SDRFAMILY"/>
</dbReference>
<comment type="catalytic activity">
    <reaction evidence="20">
        <text>(2E)-octenoyl-CoA + NADPH + H(+) = octanoyl-CoA + NADP(+)</text>
        <dbReference type="Rhea" id="RHEA:44952"/>
        <dbReference type="ChEBI" id="CHEBI:15378"/>
        <dbReference type="ChEBI" id="CHEBI:57386"/>
        <dbReference type="ChEBI" id="CHEBI:57783"/>
        <dbReference type="ChEBI" id="CHEBI:58349"/>
        <dbReference type="ChEBI" id="CHEBI:62242"/>
    </reaction>
    <physiologicalReaction direction="left-to-right" evidence="20">
        <dbReference type="Rhea" id="RHEA:44953"/>
    </physiologicalReaction>
</comment>
<dbReference type="Pfam" id="PF13561">
    <property type="entry name" value="adh_short_C2"/>
    <property type="match status" value="1"/>
</dbReference>
<dbReference type="PANTHER" id="PTHR24317">
    <property type="entry name" value="PEROXISOMAL TRANS-2-ENOYL-COA REDUCTASE"/>
    <property type="match status" value="1"/>
</dbReference>